<sequence length="473" mass="52612">MIKIFLTVLTIFAFVSSSANAQGDNAIPEFEWMKKVGAQTFPKAEKVFNVKDFGAVGDAIKMDTKAIQKAIDEAEKAGGGTVTFQPGIYLTGSLFIGNNVNFQIPKGTMLIGSQNIEDYKYIDTRVAGIEMKWPAALVNIIGKKNAAITGDGVIHGKGKVFWDKYWSMRKDYEAKKLRWIVDYDCDRPRGILISYCEDITVNGVVLYQPGFWSLHILYSKHVTVDGVIMSNNIEGHGPSTDGIDIDSSSFILVQNCSIHCNDDNFCLKAGRDSDGLRVDRPCEYVVIRDCVAGLGAGLFTCGSETSGGIRHIVAYNLKAKGTTYGLRFKSTIQRGGIIEDIYLSNITMENVKYPLTVDLNWNPAYSNSLLPEGYNRDELPDHWLKMLEPVDPKIGTPKFQNMTFTDINVKNAQTAIIIGGTKESTIDNFTFTNVSFEGEKAGYIKYAENWKCNNFTVNGKDELKLEKTKKIKF</sequence>
<dbReference type="EMBL" id="JAPDPI010000033">
    <property type="protein sequence ID" value="MCW3806938.1"/>
    <property type="molecule type" value="Genomic_DNA"/>
</dbReference>
<protein>
    <submittedName>
        <fullName evidence="7">Glycoside hydrolase family 28 protein</fullName>
    </submittedName>
</protein>
<evidence type="ECO:0000256" key="5">
    <source>
        <dbReference type="SAM" id="SignalP"/>
    </source>
</evidence>
<dbReference type="InterPro" id="IPR024535">
    <property type="entry name" value="RHGA/B-epi-like_pectate_lyase"/>
</dbReference>
<keyword evidence="5" id="KW-0732">Signal</keyword>
<dbReference type="GO" id="GO:0005975">
    <property type="term" value="P:carbohydrate metabolic process"/>
    <property type="evidence" value="ECO:0007669"/>
    <property type="project" value="InterPro"/>
</dbReference>
<reference evidence="7" key="1">
    <citation type="submission" date="2022-10" db="EMBL/GenBank/DDBJ databases">
        <authorList>
            <person name="Yu W.X."/>
        </authorList>
    </citation>
    <scope>NUCLEOTIDE SEQUENCE</scope>
    <source>
        <strain evidence="7">D04</strain>
    </source>
</reference>
<dbReference type="SUPFAM" id="SSF51126">
    <property type="entry name" value="Pectin lyase-like"/>
    <property type="match status" value="1"/>
</dbReference>
<keyword evidence="8" id="KW-1185">Reference proteome</keyword>
<organism evidence="7 8">
    <name type="scientific">Plebeiibacterium marinum</name>
    <dbReference type="NCBI Taxonomy" id="2992111"/>
    <lineage>
        <taxon>Bacteria</taxon>
        <taxon>Pseudomonadati</taxon>
        <taxon>Bacteroidota</taxon>
        <taxon>Bacteroidia</taxon>
        <taxon>Marinilabiliales</taxon>
        <taxon>Marinilabiliaceae</taxon>
        <taxon>Plebeiibacterium</taxon>
    </lineage>
</organism>
<evidence type="ECO:0000259" key="6">
    <source>
        <dbReference type="Pfam" id="PF12708"/>
    </source>
</evidence>
<evidence type="ECO:0000256" key="2">
    <source>
        <dbReference type="ARBA" id="ARBA00022801"/>
    </source>
</evidence>
<dbReference type="InterPro" id="IPR012334">
    <property type="entry name" value="Pectin_lyas_fold"/>
</dbReference>
<dbReference type="PANTHER" id="PTHR31339:SF9">
    <property type="entry name" value="PLASMIN AND FIBRONECTIN-BINDING PROTEIN A"/>
    <property type="match status" value="1"/>
</dbReference>
<dbReference type="Pfam" id="PF00295">
    <property type="entry name" value="Glyco_hydro_28"/>
    <property type="match status" value="1"/>
</dbReference>
<gene>
    <name evidence="7" type="ORF">OM074_14980</name>
</gene>
<dbReference type="Pfam" id="PF12708">
    <property type="entry name" value="Pect-lyase_RHGA_epim"/>
    <property type="match status" value="1"/>
</dbReference>
<accession>A0AAE3MFK4</accession>
<dbReference type="InterPro" id="IPR000743">
    <property type="entry name" value="Glyco_hydro_28"/>
</dbReference>
<feature type="chain" id="PRO_5041899373" evidence="5">
    <location>
        <begin position="22"/>
        <end position="473"/>
    </location>
</feature>
<evidence type="ECO:0000313" key="7">
    <source>
        <dbReference type="EMBL" id="MCW3806938.1"/>
    </source>
</evidence>
<dbReference type="InterPro" id="IPR011050">
    <property type="entry name" value="Pectin_lyase_fold/virulence"/>
</dbReference>
<feature type="domain" description="Rhamnogalacturonase A/B/Epimerase-like pectate lyase" evidence="6">
    <location>
        <begin position="48"/>
        <end position="116"/>
    </location>
</feature>
<dbReference type="GO" id="GO:0004650">
    <property type="term" value="F:polygalacturonase activity"/>
    <property type="evidence" value="ECO:0007669"/>
    <property type="project" value="InterPro"/>
</dbReference>
<comment type="similarity">
    <text evidence="1 4">Belongs to the glycosyl hydrolase 28 family.</text>
</comment>
<proteinExistence type="inferred from homology"/>
<evidence type="ECO:0000256" key="4">
    <source>
        <dbReference type="RuleBase" id="RU361169"/>
    </source>
</evidence>
<dbReference type="Proteomes" id="UP001207408">
    <property type="component" value="Unassembled WGS sequence"/>
</dbReference>
<keyword evidence="2 4" id="KW-0378">Hydrolase</keyword>
<dbReference type="Gene3D" id="2.160.20.10">
    <property type="entry name" value="Single-stranded right-handed beta-helix, Pectin lyase-like"/>
    <property type="match status" value="1"/>
</dbReference>
<comment type="caution">
    <text evidence="7">The sequence shown here is derived from an EMBL/GenBank/DDBJ whole genome shotgun (WGS) entry which is preliminary data.</text>
</comment>
<dbReference type="InterPro" id="IPR051801">
    <property type="entry name" value="GH28_Enzymes"/>
</dbReference>
<keyword evidence="3 4" id="KW-0326">Glycosidase</keyword>
<feature type="signal peptide" evidence="5">
    <location>
        <begin position="1"/>
        <end position="21"/>
    </location>
</feature>
<name>A0AAE3MFK4_9BACT</name>
<evidence type="ECO:0000313" key="8">
    <source>
        <dbReference type="Proteomes" id="UP001207408"/>
    </source>
</evidence>
<evidence type="ECO:0000256" key="1">
    <source>
        <dbReference type="ARBA" id="ARBA00008834"/>
    </source>
</evidence>
<dbReference type="AlphaFoldDB" id="A0AAE3MFK4"/>
<dbReference type="PANTHER" id="PTHR31339">
    <property type="entry name" value="PECTIN LYASE-RELATED"/>
    <property type="match status" value="1"/>
</dbReference>
<evidence type="ECO:0000256" key="3">
    <source>
        <dbReference type="ARBA" id="ARBA00023295"/>
    </source>
</evidence>